<evidence type="ECO:0000313" key="3">
    <source>
        <dbReference type="EMBL" id="KAK3056336.1"/>
    </source>
</evidence>
<dbReference type="InterPro" id="IPR036638">
    <property type="entry name" value="HLH_DNA-bd_sf"/>
</dbReference>
<dbReference type="Pfam" id="PF00010">
    <property type="entry name" value="HLH"/>
    <property type="match status" value="1"/>
</dbReference>
<feature type="compositionally biased region" description="Basic residues" evidence="1">
    <location>
        <begin position="494"/>
        <end position="503"/>
    </location>
</feature>
<feature type="compositionally biased region" description="Polar residues" evidence="1">
    <location>
        <begin position="371"/>
        <end position="380"/>
    </location>
</feature>
<gene>
    <name evidence="3" type="ORF">LTR09_002843</name>
</gene>
<dbReference type="Gene3D" id="4.10.280.10">
    <property type="entry name" value="Helix-loop-helix DNA-binding domain"/>
    <property type="match status" value="1"/>
</dbReference>
<feature type="compositionally biased region" description="Acidic residues" evidence="1">
    <location>
        <begin position="477"/>
        <end position="490"/>
    </location>
</feature>
<dbReference type="Proteomes" id="UP001271007">
    <property type="component" value="Unassembled WGS sequence"/>
</dbReference>
<reference evidence="3" key="1">
    <citation type="submission" date="2023-04" db="EMBL/GenBank/DDBJ databases">
        <title>Black Yeasts Isolated from many extreme environments.</title>
        <authorList>
            <person name="Coleine C."/>
            <person name="Stajich J.E."/>
            <person name="Selbmann L."/>
        </authorList>
    </citation>
    <scope>NUCLEOTIDE SEQUENCE</scope>
    <source>
        <strain evidence="3">CCFEE 5312</strain>
    </source>
</reference>
<dbReference type="GO" id="GO:0046983">
    <property type="term" value="F:protein dimerization activity"/>
    <property type="evidence" value="ECO:0007669"/>
    <property type="project" value="InterPro"/>
</dbReference>
<comment type="caution">
    <text evidence="3">The sequence shown here is derived from an EMBL/GenBank/DDBJ whole genome shotgun (WGS) entry which is preliminary data.</text>
</comment>
<proteinExistence type="predicted"/>
<keyword evidence="4" id="KW-1185">Reference proteome</keyword>
<feature type="compositionally biased region" description="Basic and acidic residues" evidence="1">
    <location>
        <begin position="510"/>
        <end position="523"/>
    </location>
</feature>
<dbReference type="SMART" id="SM00353">
    <property type="entry name" value="HLH"/>
    <property type="match status" value="1"/>
</dbReference>
<sequence length="594" mass="64870">MTQYITYEIPGAHPGPFGYFGHGEGSLVPMGGVPNQQNLLDPRETSQLNNFFDDPDTANMQPHDFGLHWPVDAKVEDPDIEHDTPGLDQKNRTVSDPAVTLAGSQAGGYIHSNSHEQQQSHMTTPVHSTISNYSNFSTDVNSTAEEQNAASGLFQLAAHGRHQESHAQQPPIDQLPIIGGSWGRINVPLNHNNQYMHPQFQQGMGNPYGTSGQLGQNQNGEQNYQQYHQGGGGEWNGQAVNMRMANTNMSHATHQTLPGNPQFFYDAAHMQGMQLAHGQGPGSHLRFGTDPSFSNSHYPVPQGWNEVQAAKGGNLNEVPMFAGVISPTQKHMTGTGSGSRGYTNGNLTSSNTYGNMNPPNGLGGLPTTNGFSNHNNTYNHSHPDRQMALPTTEDDNSEENSPNRGQKPRKRIRRDENNDDDDDGEFTPTGQGQRSNGKRMIKQETNGVGSPIATTPSKGTTNNKRRKSSNAIPYPDSDSEEDASGSDDGEPSSSRKRRSRKSQSRQNLSLEDKRKNHIQSEKMRRDLIKLQYESLDEMVPGLKNGKSGLSRADVLEEICEYIRALELGNEQVKKMLVEHQTQSGQAGSSGGAGG</sequence>
<dbReference type="PROSITE" id="PS50888">
    <property type="entry name" value="BHLH"/>
    <property type="match status" value="1"/>
</dbReference>
<dbReference type="AlphaFoldDB" id="A0AAJ0GF53"/>
<evidence type="ECO:0000256" key="1">
    <source>
        <dbReference type="SAM" id="MobiDB-lite"/>
    </source>
</evidence>
<protein>
    <recommendedName>
        <fullName evidence="2">BHLH domain-containing protein</fullName>
    </recommendedName>
</protein>
<feature type="compositionally biased region" description="Low complexity" evidence="1">
    <location>
        <begin position="354"/>
        <end position="370"/>
    </location>
</feature>
<feature type="domain" description="BHLH" evidence="2">
    <location>
        <begin position="512"/>
        <end position="565"/>
    </location>
</feature>
<organism evidence="3 4">
    <name type="scientific">Extremus antarcticus</name>
    <dbReference type="NCBI Taxonomy" id="702011"/>
    <lineage>
        <taxon>Eukaryota</taxon>
        <taxon>Fungi</taxon>
        <taxon>Dikarya</taxon>
        <taxon>Ascomycota</taxon>
        <taxon>Pezizomycotina</taxon>
        <taxon>Dothideomycetes</taxon>
        <taxon>Dothideomycetidae</taxon>
        <taxon>Mycosphaerellales</taxon>
        <taxon>Extremaceae</taxon>
        <taxon>Extremus</taxon>
    </lineage>
</organism>
<dbReference type="SUPFAM" id="SSF47459">
    <property type="entry name" value="HLH, helix-loop-helix DNA-binding domain"/>
    <property type="match status" value="1"/>
</dbReference>
<evidence type="ECO:0000313" key="4">
    <source>
        <dbReference type="Proteomes" id="UP001271007"/>
    </source>
</evidence>
<feature type="compositionally biased region" description="Polar residues" evidence="1">
    <location>
        <begin position="443"/>
        <end position="462"/>
    </location>
</feature>
<evidence type="ECO:0000259" key="2">
    <source>
        <dbReference type="PROSITE" id="PS50888"/>
    </source>
</evidence>
<name>A0AAJ0GF53_9PEZI</name>
<dbReference type="EMBL" id="JAWDJX010000006">
    <property type="protein sequence ID" value="KAK3056336.1"/>
    <property type="molecule type" value="Genomic_DNA"/>
</dbReference>
<dbReference type="InterPro" id="IPR011598">
    <property type="entry name" value="bHLH_dom"/>
</dbReference>
<accession>A0AAJ0GF53</accession>
<feature type="region of interest" description="Disordered" evidence="1">
    <location>
        <begin position="329"/>
        <end position="523"/>
    </location>
</feature>
<feature type="compositionally biased region" description="Polar residues" evidence="1">
    <location>
        <begin position="329"/>
        <end position="353"/>
    </location>
</feature>